<dbReference type="AlphaFoldDB" id="A0A1J4RRI3"/>
<evidence type="ECO:0008006" key="4">
    <source>
        <dbReference type="Google" id="ProtNLM"/>
    </source>
</evidence>
<dbReference type="Proteomes" id="UP000183144">
    <property type="component" value="Unassembled WGS sequence"/>
</dbReference>
<dbReference type="EMBL" id="MNUI01000026">
    <property type="protein sequence ID" value="OIN89527.1"/>
    <property type="molecule type" value="Genomic_DNA"/>
</dbReference>
<keyword evidence="1" id="KW-1133">Transmembrane helix</keyword>
<evidence type="ECO:0000313" key="2">
    <source>
        <dbReference type="EMBL" id="OIN89527.1"/>
    </source>
</evidence>
<dbReference type="Gene3D" id="2.120.10.30">
    <property type="entry name" value="TolB, C-terminal domain"/>
    <property type="match status" value="1"/>
</dbReference>
<comment type="caution">
    <text evidence="2">The sequence shown here is derived from an EMBL/GenBank/DDBJ whole genome shotgun (WGS) entry which is preliminary data.</text>
</comment>
<proteinExistence type="predicted"/>
<dbReference type="STRING" id="1805034.AUJ59_01380"/>
<protein>
    <recommendedName>
        <fullName evidence="4">DUF5050 domain-containing protein</fullName>
    </recommendedName>
</protein>
<name>A0A1J4RRI3_9BACT</name>
<sequence length="369" mass="41644">MKHATWPKLLAVIVIIFVGFFLGLNFKRLKANIISPIKDNQFIVKKWSKQCVDQNWSGDLWLYTNNQDNPKQITKGQCINKVLTLSPNRKHALVTTTSYENGSRKTLLAVVELATGATIILKDGDNYSNYGIGYWLSDREAVNFIAPRIGNNLVKIEAIDIKNKNSRLIGELPIAAFIGSNTPFSMDRQKVVMGNEEAQFMNINAGFYSFDIPSQQKYLLVTKGNLNFITWFEDRVVYVDKQNGNNNLWIINADGTNKEKLGKLEGEEISNFAVSGDRKKLTYSIKTKETNTPEIDVDHNWFSFDLINKENKKIDFNESFVGIQSLSGDGSLGSFTKKDTHELFIVDLDSLKTTKLCGSGNGCEVSWPW</sequence>
<dbReference type="SUPFAM" id="SSF69304">
    <property type="entry name" value="Tricorn protease N-terminal domain"/>
    <property type="match status" value="1"/>
</dbReference>
<evidence type="ECO:0000256" key="1">
    <source>
        <dbReference type="SAM" id="Phobius"/>
    </source>
</evidence>
<feature type="transmembrane region" description="Helical" evidence="1">
    <location>
        <begin position="6"/>
        <end position="26"/>
    </location>
</feature>
<reference evidence="2 3" key="1">
    <citation type="journal article" date="2016" name="Environ. Microbiol.">
        <title>Genomic resolution of a cold subsurface aquifer community provides metabolic insights for novel microbes adapted to high CO concentrations.</title>
        <authorList>
            <person name="Probst A.J."/>
            <person name="Castelle C.J."/>
            <person name="Singh A."/>
            <person name="Brown C.T."/>
            <person name="Anantharaman K."/>
            <person name="Sharon I."/>
            <person name="Hug L.A."/>
            <person name="Burstein D."/>
            <person name="Emerson J.B."/>
            <person name="Thomas B.C."/>
            <person name="Banfield J.F."/>
        </authorList>
    </citation>
    <scope>NUCLEOTIDE SEQUENCE [LARGE SCALE GENOMIC DNA]</scope>
    <source>
        <strain evidence="2">CG1_02_47_37</strain>
    </source>
</reference>
<dbReference type="InterPro" id="IPR011042">
    <property type="entry name" value="6-blade_b-propeller_TolB-like"/>
</dbReference>
<keyword evidence="1" id="KW-0812">Transmembrane</keyword>
<evidence type="ECO:0000313" key="3">
    <source>
        <dbReference type="Proteomes" id="UP000183144"/>
    </source>
</evidence>
<gene>
    <name evidence="2" type="ORF">AUJ59_01380</name>
</gene>
<keyword evidence="1" id="KW-0472">Membrane</keyword>
<organism evidence="2 3">
    <name type="scientific">Candidatus Beckwithbacteria bacterium CG1_02_47_37</name>
    <dbReference type="NCBI Taxonomy" id="1805034"/>
    <lineage>
        <taxon>Bacteria</taxon>
        <taxon>Candidatus Beckwithiibacteriota</taxon>
    </lineage>
</organism>
<accession>A0A1J4RRI3</accession>